<feature type="compositionally biased region" description="Basic and acidic residues" evidence="1">
    <location>
        <begin position="114"/>
        <end position="146"/>
    </location>
</feature>
<evidence type="ECO:0000313" key="3">
    <source>
        <dbReference type="Proteomes" id="UP001189429"/>
    </source>
</evidence>
<evidence type="ECO:0000313" key="2">
    <source>
        <dbReference type="EMBL" id="CAK0823621.1"/>
    </source>
</evidence>
<organism evidence="2 3">
    <name type="scientific">Prorocentrum cordatum</name>
    <dbReference type="NCBI Taxonomy" id="2364126"/>
    <lineage>
        <taxon>Eukaryota</taxon>
        <taxon>Sar</taxon>
        <taxon>Alveolata</taxon>
        <taxon>Dinophyceae</taxon>
        <taxon>Prorocentrales</taxon>
        <taxon>Prorocentraceae</taxon>
        <taxon>Prorocentrum</taxon>
    </lineage>
</organism>
<proteinExistence type="predicted"/>
<evidence type="ECO:0000256" key="1">
    <source>
        <dbReference type="SAM" id="MobiDB-lite"/>
    </source>
</evidence>
<reference evidence="2" key="1">
    <citation type="submission" date="2023-10" db="EMBL/GenBank/DDBJ databases">
        <authorList>
            <person name="Chen Y."/>
            <person name="Shah S."/>
            <person name="Dougan E. K."/>
            <person name="Thang M."/>
            <person name="Chan C."/>
        </authorList>
    </citation>
    <scope>NUCLEOTIDE SEQUENCE [LARGE SCALE GENOMIC DNA]</scope>
</reference>
<feature type="compositionally biased region" description="Basic and acidic residues" evidence="1">
    <location>
        <begin position="23"/>
        <end position="36"/>
    </location>
</feature>
<comment type="caution">
    <text evidence="2">The sequence shown here is derived from an EMBL/GenBank/DDBJ whole genome shotgun (WGS) entry which is preliminary data.</text>
</comment>
<accession>A0ABN9RW92</accession>
<dbReference type="Proteomes" id="UP001189429">
    <property type="component" value="Unassembled WGS sequence"/>
</dbReference>
<name>A0ABN9RW92_9DINO</name>
<feature type="region of interest" description="Disordered" evidence="1">
    <location>
        <begin position="264"/>
        <end position="311"/>
    </location>
</feature>
<feature type="region of interest" description="Disordered" evidence="1">
    <location>
        <begin position="1"/>
        <end position="146"/>
    </location>
</feature>
<gene>
    <name evidence="2" type="ORF">PCOR1329_LOCUS24264</name>
</gene>
<dbReference type="EMBL" id="CAUYUJ010008335">
    <property type="protein sequence ID" value="CAK0823621.1"/>
    <property type="molecule type" value="Genomic_DNA"/>
</dbReference>
<protein>
    <submittedName>
        <fullName evidence="2">Uncharacterized protein</fullName>
    </submittedName>
</protein>
<keyword evidence="3" id="KW-1185">Reference proteome</keyword>
<sequence>MPPARKGPSSGSRWVAKGSAEAAEAKERASVEKAADEGGGSAPAGVSGVWREPRRGKDQRSWGEDDHWSWQEDYGQEASRGGGRQRPRAEHPRGVGNPGSWGEGDSSSWRGARPSKEPSYGRDAWESDWRRPGGRENRRRQEADDHYWAEDEVERVLSSLLGKWKDGAADKQPSEYEVTHCVLGKSLTVETWRPDGRTLFTKGLIRKSQLGDRWVIAWGRDGADPTFVLSTSSGSSGSHRTRARWVAPEGTKRPFEWVRDPLEEASPGVASEGDPALPSRSSREPGANQAHGAGLGGEDAASPPAKSWASVVRGADRPLTALAGPAGRPDRPISIFSFLFF</sequence>
<feature type="compositionally biased region" description="Basic and acidic residues" evidence="1">
    <location>
        <begin position="51"/>
        <end position="70"/>
    </location>
</feature>